<gene>
    <name evidence="3" type="ORF">Pan241w_26060</name>
</gene>
<protein>
    <recommendedName>
        <fullName evidence="5">Zinc finger/thioredoxin putative domain-containing protein</fullName>
    </recommendedName>
</protein>
<keyword evidence="2" id="KW-0812">Transmembrane</keyword>
<dbReference type="Proteomes" id="UP000317171">
    <property type="component" value="Chromosome"/>
</dbReference>
<evidence type="ECO:0008006" key="5">
    <source>
        <dbReference type="Google" id="ProtNLM"/>
    </source>
</evidence>
<dbReference type="Gene3D" id="2.20.28.160">
    <property type="match status" value="1"/>
</dbReference>
<sequence>MPEVIATCPHCQKKLKLKSEKMLGKKVNCRNCDTPFVLKAESSQKTKSSRKRQPSASESDFDDAYDSSQIRARRLRKRKGSSSTKSKPQESSKKKTASKEGDAKLPLPLLIGGSILGMAIMAGLGYFVYSKGSTLNPGGAANNNVVAPAKFVKFEPEVGDFGCEYPEGWTEKSGGGQGGVQSWAKFISPDESTTISIRGNMTGSALGGAGLAMNQGADDDIEPPVVDIHRLMKRKFSDDYSNYEEIGNFQLFKSKMGDTCSSIFTTKSFLGGKQKGLRVTFLTGRVQFNLICLCDEGLFDKMRPAFDQVVQTIHEK</sequence>
<evidence type="ECO:0000256" key="1">
    <source>
        <dbReference type="SAM" id="MobiDB-lite"/>
    </source>
</evidence>
<name>A0A517RF67_9PLAN</name>
<dbReference type="RefSeq" id="WP_145215907.1">
    <property type="nucleotide sequence ID" value="NZ_CP036269.1"/>
</dbReference>
<dbReference type="EMBL" id="CP036269">
    <property type="protein sequence ID" value="QDT42522.1"/>
    <property type="molecule type" value="Genomic_DNA"/>
</dbReference>
<dbReference type="OrthoDB" id="291932at2"/>
<keyword evidence="2" id="KW-1133">Transmembrane helix</keyword>
<accession>A0A517RF67</accession>
<evidence type="ECO:0000256" key="2">
    <source>
        <dbReference type="SAM" id="Phobius"/>
    </source>
</evidence>
<organism evidence="3 4">
    <name type="scientific">Gimesia alba</name>
    <dbReference type="NCBI Taxonomy" id="2527973"/>
    <lineage>
        <taxon>Bacteria</taxon>
        <taxon>Pseudomonadati</taxon>
        <taxon>Planctomycetota</taxon>
        <taxon>Planctomycetia</taxon>
        <taxon>Planctomycetales</taxon>
        <taxon>Planctomycetaceae</taxon>
        <taxon>Gimesia</taxon>
    </lineage>
</organism>
<proteinExistence type="predicted"/>
<keyword evidence="2" id="KW-0472">Membrane</keyword>
<dbReference type="KEGG" id="gaz:Pan241w_26060"/>
<dbReference type="AlphaFoldDB" id="A0A517RF67"/>
<reference evidence="3 4" key="1">
    <citation type="submission" date="2019-02" db="EMBL/GenBank/DDBJ databases">
        <title>Deep-cultivation of Planctomycetes and their phenomic and genomic characterization uncovers novel biology.</title>
        <authorList>
            <person name="Wiegand S."/>
            <person name="Jogler M."/>
            <person name="Boedeker C."/>
            <person name="Pinto D."/>
            <person name="Vollmers J."/>
            <person name="Rivas-Marin E."/>
            <person name="Kohn T."/>
            <person name="Peeters S.H."/>
            <person name="Heuer A."/>
            <person name="Rast P."/>
            <person name="Oberbeckmann S."/>
            <person name="Bunk B."/>
            <person name="Jeske O."/>
            <person name="Meyerdierks A."/>
            <person name="Storesund J.E."/>
            <person name="Kallscheuer N."/>
            <person name="Luecker S."/>
            <person name="Lage O.M."/>
            <person name="Pohl T."/>
            <person name="Merkel B.J."/>
            <person name="Hornburger P."/>
            <person name="Mueller R.-W."/>
            <person name="Bruemmer F."/>
            <person name="Labrenz M."/>
            <person name="Spormann A.M."/>
            <person name="Op den Camp H."/>
            <person name="Overmann J."/>
            <person name="Amann R."/>
            <person name="Jetten M.S.M."/>
            <person name="Mascher T."/>
            <person name="Medema M.H."/>
            <person name="Devos D.P."/>
            <person name="Kaster A.-K."/>
            <person name="Ovreas L."/>
            <person name="Rohde M."/>
            <person name="Galperin M.Y."/>
            <person name="Jogler C."/>
        </authorList>
    </citation>
    <scope>NUCLEOTIDE SEQUENCE [LARGE SCALE GENOMIC DNA]</scope>
    <source>
        <strain evidence="3 4">Pan241w</strain>
    </source>
</reference>
<evidence type="ECO:0000313" key="4">
    <source>
        <dbReference type="Proteomes" id="UP000317171"/>
    </source>
</evidence>
<feature type="compositionally biased region" description="Basic and acidic residues" evidence="1">
    <location>
        <begin position="87"/>
        <end position="100"/>
    </location>
</feature>
<feature type="region of interest" description="Disordered" evidence="1">
    <location>
        <begin position="40"/>
        <end position="100"/>
    </location>
</feature>
<feature type="compositionally biased region" description="Basic residues" evidence="1">
    <location>
        <begin position="71"/>
        <end position="80"/>
    </location>
</feature>
<feature type="transmembrane region" description="Helical" evidence="2">
    <location>
        <begin position="105"/>
        <end position="129"/>
    </location>
</feature>
<evidence type="ECO:0000313" key="3">
    <source>
        <dbReference type="EMBL" id="QDT42522.1"/>
    </source>
</evidence>
<keyword evidence="4" id="KW-1185">Reference proteome</keyword>